<dbReference type="AlphaFoldDB" id="A0A0A9BJY6"/>
<organism evidence="1">
    <name type="scientific">Arundo donax</name>
    <name type="common">Giant reed</name>
    <name type="synonym">Donax arundinaceus</name>
    <dbReference type="NCBI Taxonomy" id="35708"/>
    <lineage>
        <taxon>Eukaryota</taxon>
        <taxon>Viridiplantae</taxon>
        <taxon>Streptophyta</taxon>
        <taxon>Embryophyta</taxon>
        <taxon>Tracheophyta</taxon>
        <taxon>Spermatophyta</taxon>
        <taxon>Magnoliopsida</taxon>
        <taxon>Liliopsida</taxon>
        <taxon>Poales</taxon>
        <taxon>Poaceae</taxon>
        <taxon>PACMAD clade</taxon>
        <taxon>Arundinoideae</taxon>
        <taxon>Arundineae</taxon>
        <taxon>Arundo</taxon>
    </lineage>
</organism>
<name>A0A0A9BJY6_ARUDO</name>
<proteinExistence type="predicted"/>
<reference evidence="1" key="2">
    <citation type="journal article" date="2015" name="Data Brief">
        <title>Shoot transcriptome of the giant reed, Arundo donax.</title>
        <authorList>
            <person name="Barrero R.A."/>
            <person name="Guerrero F.D."/>
            <person name="Moolhuijzen P."/>
            <person name="Goolsby J.A."/>
            <person name="Tidwell J."/>
            <person name="Bellgard S.E."/>
            <person name="Bellgard M.I."/>
        </authorList>
    </citation>
    <scope>NUCLEOTIDE SEQUENCE</scope>
    <source>
        <tissue evidence="1">Shoot tissue taken approximately 20 cm above the soil surface</tissue>
    </source>
</reference>
<dbReference type="EMBL" id="GBRH01236365">
    <property type="protein sequence ID" value="JAD61530.1"/>
    <property type="molecule type" value="Transcribed_RNA"/>
</dbReference>
<evidence type="ECO:0000313" key="1">
    <source>
        <dbReference type="EMBL" id="JAD61530.1"/>
    </source>
</evidence>
<sequence length="34" mass="3631">MNCGAVMGCTTTAKDDDIMHLGLALPDERRAAPR</sequence>
<reference evidence="1" key="1">
    <citation type="submission" date="2014-09" db="EMBL/GenBank/DDBJ databases">
        <authorList>
            <person name="Magalhaes I.L.F."/>
            <person name="Oliveira U."/>
            <person name="Santos F.R."/>
            <person name="Vidigal T.H.D.A."/>
            <person name="Brescovit A.D."/>
            <person name="Santos A.J."/>
        </authorList>
    </citation>
    <scope>NUCLEOTIDE SEQUENCE</scope>
    <source>
        <tissue evidence="1">Shoot tissue taken approximately 20 cm above the soil surface</tissue>
    </source>
</reference>
<accession>A0A0A9BJY6</accession>
<protein>
    <submittedName>
        <fullName evidence="1">Uncharacterized protein</fullName>
    </submittedName>
</protein>